<evidence type="ECO:0000313" key="1">
    <source>
        <dbReference type="EMBL" id="SOC19508.1"/>
    </source>
</evidence>
<dbReference type="EMBL" id="OBMT01000018">
    <property type="protein sequence ID" value="SOC19508.1"/>
    <property type="molecule type" value="Genomic_DNA"/>
</dbReference>
<reference evidence="2" key="1">
    <citation type="submission" date="2017-08" db="EMBL/GenBank/DDBJ databases">
        <authorList>
            <person name="Varghese N."/>
            <person name="Submissions S."/>
        </authorList>
    </citation>
    <scope>NUCLEOTIDE SEQUENCE [LARGE SCALE GENOMIC DNA]</scope>
    <source>
        <strain evidence="2">JA276</strain>
    </source>
</reference>
<evidence type="ECO:0000313" key="2">
    <source>
        <dbReference type="Proteomes" id="UP000219111"/>
    </source>
</evidence>
<gene>
    <name evidence="1" type="ORF">SAMN05877831_1183</name>
</gene>
<proteinExistence type="predicted"/>
<name>A0A285TC24_9RHOB</name>
<dbReference type="Proteomes" id="UP000219111">
    <property type="component" value="Unassembled WGS sequence"/>
</dbReference>
<dbReference type="AlphaFoldDB" id="A0A285TC24"/>
<organism evidence="1 2">
    <name type="scientific">Rhodobacter maris</name>
    <dbReference type="NCBI Taxonomy" id="446682"/>
    <lineage>
        <taxon>Bacteria</taxon>
        <taxon>Pseudomonadati</taxon>
        <taxon>Pseudomonadota</taxon>
        <taxon>Alphaproteobacteria</taxon>
        <taxon>Rhodobacterales</taxon>
        <taxon>Rhodobacter group</taxon>
        <taxon>Rhodobacter</taxon>
    </lineage>
</organism>
<sequence>MTWLALELAQDSLRPAYEASLAAIEEGAKAPEAASAFMASLGGPTTLAEFQAALAGFIAATDAWRVYLSAYLATLPQSCLVGMVYRPLGTTGTWHIERPGYIPNEHAAVLRAAPELAALIAAFEAVGA</sequence>
<protein>
    <submittedName>
        <fullName evidence="1">Uncharacterized protein</fullName>
    </submittedName>
</protein>
<accession>A0A285TC24</accession>
<keyword evidence="2" id="KW-1185">Reference proteome</keyword>